<keyword evidence="1" id="KW-1133">Transmembrane helix</keyword>
<feature type="transmembrane region" description="Helical" evidence="1">
    <location>
        <begin position="275"/>
        <end position="296"/>
    </location>
</feature>
<dbReference type="Proteomes" id="UP000230062">
    <property type="component" value="Unassembled WGS sequence"/>
</dbReference>
<dbReference type="AlphaFoldDB" id="A0A2M7XM43"/>
<organism evidence="2 3">
    <name type="scientific">Candidatus Shapirobacteria bacterium CG_4_9_14_3_um_filter_39_13</name>
    <dbReference type="NCBI Taxonomy" id="1974479"/>
    <lineage>
        <taxon>Bacteria</taxon>
        <taxon>Candidatus Shapironibacteriota</taxon>
    </lineage>
</organism>
<feature type="non-terminal residue" evidence="2">
    <location>
        <position position="1"/>
    </location>
</feature>
<evidence type="ECO:0000256" key="1">
    <source>
        <dbReference type="SAM" id="Phobius"/>
    </source>
</evidence>
<feature type="transmembrane region" description="Helical" evidence="1">
    <location>
        <begin position="930"/>
        <end position="948"/>
    </location>
</feature>
<feature type="transmembrane region" description="Helical" evidence="1">
    <location>
        <begin position="86"/>
        <end position="107"/>
    </location>
</feature>
<evidence type="ECO:0000313" key="2">
    <source>
        <dbReference type="EMBL" id="PJA49939.1"/>
    </source>
</evidence>
<feature type="transmembrane region" description="Helical" evidence="1">
    <location>
        <begin position="186"/>
        <end position="208"/>
    </location>
</feature>
<accession>A0A2M7XM43</accession>
<feature type="transmembrane region" description="Helical" evidence="1">
    <location>
        <begin position="53"/>
        <end position="74"/>
    </location>
</feature>
<dbReference type="EMBL" id="PFWP01000017">
    <property type="protein sequence ID" value="PJA49939.1"/>
    <property type="molecule type" value="Genomic_DNA"/>
</dbReference>
<evidence type="ECO:0000313" key="3">
    <source>
        <dbReference type="Proteomes" id="UP000230062"/>
    </source>
</evidence>
<feature type="transmembrane region" description="Helical" evidence="1">
    <location>
        <begin position="308"/>
        <end position="330"/>
    </location>
</feature>
<reference evidence="3" key="1">
    <citation type="submission" date="2017-09" db="EMBL/GenBank/DDBJ databases">
        <title>Depth-based differentiation of microbial function through sediment-hosted aquifers and enrichment of novel symbionts in the deep terrestrial subsurface.</title>
        <authorList>
            <person name="Probst A.J."/>
            <person name="Ladd B."/>
            <person name="Jarett J.K."/>
            <person name="Geller-Mcgrath D.E."/>
            <person name="Sieber C.M.K."/>
            <person name="Emerson J.B."/>
            <person name="Anantharaman K."/>
            <person name="Thomas B.C."/>
            <person name="Malmstrom R."/>
            <person name="Stieglmeier M."/>
            <person name="Klingl A."/>
            <person name="Woyke T."/>
            <person name="Ryan C.M."/>
            <person name="Banfield J.F."/>
        </authorList>
    </citation>
    <scope>NUCLEOTIDE SEQUENCE [LARGE SCALE GENOMIC DNA]</scope>
</reference>
<keyword evidence="1" id="KW-0812">Transmembrane</keyword>
<feature type="transmembrane region" description="Helical" evidence="1">
    <location>
        <begin position="160"/>
        <end position="179"/>
    </location>
</feature>
<comment type="caution">
    <text evidence="2">The sequence shown here is derived from an EMBL/GenBank/DDBJ whole genome shotgun (WGS) entry which is preliminary data.</text>
</comment>
<feature type="transmembrane region" description="Helical" evidence="1">
    <location>
        <begin position="380"/>
        <end position="401"/>
    </location>
</feature>
<keyword evidence="1" id="KW-0472">Membrane</keyword>
<proteinExistence type="predicted"/>
<sequence length="949" mass="111827">HPEFNFSLNFQRLFNGVWRPEQGLGAVAGHSHMADLPRVVLLWLFHFILPLSFLRYFYIFLCLIFGPLGVYFFLQKIIFQKSKEKNLFAFLGGLFYLFNLGTLQHFFVPFEMFATQYAALGWLFLFATKYLQRPDKKTLIYFGLVTFLATPQAYAATLWYIFFVSFIAYLLTWLIINRFKQLKQALILIGITLIINSFWLLPNLYFVFQHSGEVVQAKINQLFSEEAFLHNYEYGNLQNVAVLKNHLFSWTQFNFTIGKFEPLFKTWLYHLNTPFVIALGYLFSFLIFSGLIMVLVKRKKVLYPLIPVFFLALFFLISATPPFTLIFSFLRNHFSLFKEALRFPFTKFSLILMFTYAVFFAYGLWALKEILAKFFRRKKIILTTIFFLFTLALFFFTKPFFQSQLIDQKMRVKIPTEYFEAFDWFNQQENGRVLQLPLHTLWGWEYYNFGFQGAGFNWFGLKSPLLTRDFDRWNLKNEKAYQELSYTLYSQDLMLLENLLDKYQIKYLLLDKSIITPEQDNKVLFFDETEKLLSSSSKIELVKKFNFLKIYHFNEMNHYSEYPEIIDFENPPQELKKMAEEKANHYGVINFDNFWLNQPFNYQIDLKKLDLKPELCGEPGENQVFGLNLVTQEEFGIYGKNSLACIKIDLNKIIKSRPSSNFLLEINYENEGEKAKVCLAKWGTGDCLKGETKDNNLFFQFPKNRELKNYELRFLLDTENQFEEKQSLVKDIKLTTYLAKKTLSEEIVDNVDLETKKTQYVSFKEEKRGSLSFPELPHNQSYVLLMEAKNESGLPLRVCLTNYTSKRCDLYTNLKDGQNIFFIPPTDPQGQGYDVNLSNYAVGPLQSINSLKSIKIIPLDYEFIKDNKNPEGEYLTNNQSYEKNWRAFEYLGGLKIKSLGEPVIINGWENGWLLKEETKGQIVFFFLPQLLEYFGFFSILVLIVFIAIF</sequence>
<gene>
    <name evidence="2" type="ORF">CO169_00555</name>
</gene>
<name>A0A2M7XM43_9BACT</name>
<feature type="transmembrane region" description="Helical" evidence="1">
    <location>
        <begin position="350"/>
        <end position="368"/>
    </location>
</feature>
<feature type="transmembrane region" description="Helical" evidence="1">
    <location>
        <begin position="138"/>
        <end position="154"/>
    </location>
</feature>
<protein>
    <submittedName>
        <fullName evidence="2">Uncharacterized protein</fullName>
    </submittedName>
</protein>
<feature type="transmembrane region" description="Helical" evidence="1">
    <location>
        <begin position="113"/>
        <end position="131"/>
    </location>
</feature>